<dbReference type="GO" id="GO:1990077">
    <property type="term" value="C:primosome complex"/>
    <property type="evidence" value="ECO:0007669"/>
    <property type="project" value="UniProtKB-UniRule"/>
</dbReference>
<evidence type="ECO:0000259" key="13">
    <source>
        <dbReference type="PROSITE" id="PS51199"/>
    </source>
</evidence>
<evidence type="ECO:0000256" key="12">
    <source>
        <dbReference type="RuleBase" id="RU362085"/>
    </source>
</evidence>
<feature type="domain" description="SF4 helicase" evidence="13">
    <location>
        <begin position="178"/>
        <end position="444"/>
    </location>
</feature>
<evidence type="ECO:0000256" key="9">
    <source>
        <dbReference type="ARBA" id="ARBA00023235"/>
    </source>
</evidence>
<evidence type="ECO:0000256" key="7">
    <source>
        <dbReference type="ARBA" id="ARBA00022840"/>
    </source>
</evidence>
<dbReference type="Pfam" id="PF03796">
    <property type="entry name" value="DnaB_C"/>
    <property type="match status" value="1"/>
</dbReference>
<dbReference type="InterPro" id="IPR007693">
    <property type="entry name" value="DNA_helicase_DnaB-like_N"/>
</dbReference>
<evidence type="ECO:0000256" key="6">
    <source>
        <dbReference type="ARBA" id="ARBA00022806"/>
    </source>
</evidence>
<dbReference type="Gene3D" id="1.10.860.10">
    <property type="entry name" value="DNAb Helicase, Chain A"/>
    <property type="match status" value="1"/>
</dbReference>
<dbReference type="SUPFAM" id="SSF52540">
    <property type="entry name" value="P-loop containing nucleoside triphosphate hydrolases"/>
    <property type="match status" value="1"/>
</dbReference>
<evidence type="ECO:0000256" key="2">
    <source>
        <dbReference type="ARBA" id="ARBA00022515"/>
    </source>
</evidence>
<name>A0A7X2IMG8_9BURK</name>
<dbReference type="InterPro" id="IPR003593">
    <property type="entry name" value="AAA+_ATPase"/>
</dbReference>
<comment type="catalytic activity">
    <reaction evidence="10 12">
        <text>ATP + H2O = ADP + phosphate + H(+)</text>
        <dbReference type="Rhea" id="RHEA:13065"/>
        <dbReference type="ChEBI" id="CHEBI:15377"/>
        <dbReference type="ChEBI" id="CHEBI:15378"/>
        <dbReference type="ChEBI" id="CHEBI:30616"/>
        <dbReference type="ChEBI" id="CHEBI:43474"/>
        <dbReference type="ChEBI" id="CHEBI:456216"/>
        <dbReference type="EC" id="5.6.2.3"/>
    </reaction>
</comment>
<keyword evidence="8 12" id="KW-0238">DNA-binding</keyword>
<dbReference type="GO" id="GO:0005524">
    <property type="term" value="F:ATP binding"/>
    <property type="evidence" value="ECO:0007669"/>
    <property type="project" value="UniProtKB-UniRule"/>
</dbReference>
<comment type="function">
    <text evidence="12">The main replicative DNA helicase, it participates in initiation and elongation during chromosome replication. Travels ahead of the DNA replisome, separating dsDNA into templates for DNA synthesis. A processive ATP-dependent 5'-3' DNA helicase it has DNA-dependent ATPase activity.</text>
</comment>
<comment type="similarity">
    <text evidence="1 12">Belongs to the helicase family. DnaB subfamily.</text>
</comment>
<evidence type="ECO:0000313" key="15">
    <source>
        <dbReference type="Proteomes" id="UP000446768"/>
    </source>
</evidence>
<keyword evidence="6 12" id="KW-0347">Helicase</keyword>
<dbReference type="CDD" id="cd00984">
    <property type="entry name" value="DnaB_C"/>
    <property type="match status" value="1"/>
</dbReference>
<dbReference type="GO" id="GO:0003677">
    <property type="term" value="F:DNA binding"/>
    <property type="evidence" value="ECO:0007669"/>
    <property type="project" value="UniProtKB-UniRule"/>
</dbReference>
<dbReference type="Gene3D" id="3.40.50.300">
    <property type="entry name" value="P-loop containing nucleotide triphosphate hydrolases"/>
    <property type="match status" value="1"/>
</dbReference>
<organism evidence="14 15">
    <name type="scientific">Pseudoduganella rivuli</name>
    <dbReference type="NCBI Taxonomy" id="2666085"/>
    <lineage>
        <taxon>Bacteria</taxon>
        <taxon>Pseudomonadati</taxon>
        <taxon>Pseudomonadota</taxon>
        <taxon>Betaproteobacteria</taxon>
        <taxon>Burkholderiales</taxon>
        <taxon>Oxalobacteraceae</taxon>
        <taxon>Telluria group</taxon>
        <taxon>Pseudoduganella</taxon>
    </lineage>
</organism>
<evidence type="ECO:0000256" key="10">
    <source>
        <dbReference type="ARBA" id="ARBA00048954"/>
    </source>
</evidence>
<dbReference type="RefSeq" id="WP_154374231.1">
    <property type="nucleotide sequence ID" value="NZ_WKJJ01000007.1"/>
</dbReference>
<dbReference type="PANTHER" id="PTHR30153">
    <property type="entry name" value="REPLICATIVE DNA HELICASE DNAB"/>
    <property type="match status" value="1"/>
</dbReference>
<dbReference type="EMBL" id="WKJJ01000007">
    <property type="protein sequence ID" value="MRV72545.1"/>
    <property type="molecule type" value="Genomic_DNA"/>
</dbReference>
<dbReference type="InterPro" id="IPR007692">
    <property type="entry name" value="DNA_helicase_DnaB"/>
</dbReference>
<accession>A0A7X2IMG8</accession>
<evidence type="ECO:0000313" key="14">
    <source>
        <dbReference type="EMBL" id="MRV72545.1"/>
    </source>
</evidence>
<comment type="caution">
    <text evidence="14">The sequence shown here is derived from an EMBL/GenBank/DDBJ whole genome shotgun (WGS) entry which is preliminary data.</text>
</comment>
<dbReference type="InterPro" id="IPR036185">
    <property type="entry name" value="DNA_heli_DnaB-like_N_sf"/>
</dbReference>
<keyword evidence="5 12" id="KW-0378">Hydrolase</keyword>
<keyword evidence="7 12" id="KW-0067">ATP-binding</keyword>
<reference evidence="14 15" key="1">
    <citation type="submission" date="2019-11" db="EMBL/GenBank/DDBJ databases">
        <title>Novel species isolated from a subtropical stream in China.</title>
        <authorList>
            <person name="Lu H."/>
        </authorList>
    </citation>
    <scope>NUCLEOTIDE SEQUENCE [LARGE SCALE GENOMIC DNA]</scope>
    <source>
        <strain evidence="14 15">FT92W</strain>
    </source>
</reference>
<dbReference type="GO" id="GO:0043139">
    <property type="term" value="F:5'-3' DNA helicase activity"/>
    <property type="evidence" value="ECO:0007669"/>
    <property type="project" value="UniProtKB-EC"/>
</dbReference>
<dbReference type="Pfam" id="PF00772">
    <property type="entry name" value="DnaB"/>
    <property type="match status" value="1"/>
</dbReference>
<dbReference type="SUPFAM" id="SSF48024">
    <property type="entry name" value="N-terminal domain of DnaB helicase"/>
    <property type="match status" value="1"/>
</dbReference>
<dbReference type="SMART" id="SM00382">
    <property type="entry name" value="AAA"/>
    <property type="match status" value="1"/>
</dbReference>
<evidence type="ECO:0000256" key="11">
    <source>
        <dbReference type="NCBIfam" id="TIGR00665"/>
    </source>
</evidence>
<dbReference type="PANTHER" id="PTHR30153:SF2">
    <property type="entry name" value="REPLICATIVE DNA HELICASE"/>
    <property type="match status" value="1"/>
</dbReference>
<dbReference type="EC" id="5.6.2.3" evidence="11 12"/>
<dbReference type="GO" id="GO:0005829">
    <property type="term" value="C:cytosol"/>
    <property type="evidence" value="ECO:0007669"/>
    <property type="project" value="TreeGrafter"/>
</dbReference>
<evidence type="ECO:0000256" key="5">
    <source>
        <dbReference type="ARBA" id="ARBA00022801"/>
    </source>
</evidence>
<keyword evidence="3 12" id="KW-0235">DNA replication</keyword>
<evidence type="ECO:0000256" key="3">
    <source>
        <dbReference type="ARBA" id="ARBA00022705"/>
    </source>
</evidence>
<protein>
    <recommendedName>
        <fullName evidence="11 12">Replicative DNA helicase</fullName>
        <ecNumber evidence="11 12">5.6.2.3</ecNumber>
    </recommendedName>
</protein>
<dbReference type="PROSITE" id="PS51199">
    <property type="entry name" value="SF4_HELICASE"/>
    <property type="match status" value="1"/>
</dbReference>
<dbReference type="InterPro" id="IPR016136">
    <property type="entry name" value="DNA_helicase_N/primase_C"/>
</dbReference>
<dbReference type="AlphaFoldDB" id="A0A7X2IMG8"/>
<evidence type="ECO:0000256" key="4">
    <source>
        <dbReference type="ARBA" id="ARBA00022741"/>
    </source>
</evidence>
<proteinExistence type="inferred from homology"/>
<keyword evidence="2 12" id="KW-0639">Primosome</keyword>
<dbReference type="GO" id="GO:0006269">
    <property type="term" value="P:DNA replication, synthesis of primer"/>
    <property type="evidence" value="ECO:0007669"/>
    <property type="project" value="UniProtKB-UniRule"/>
</dbReference>
<dbReference type="NCBIfam" id="TIGR00665">
    <property type="entry name" value="DnaB"/>
    <property type="match status" value="1"/>
</dbReference>
<evidence type="ECO:0000256" key="1">
    <source>
        <dbReference type="ARBA" id="ARBA00008428"/>
    </source>
</evidence>
<evidence type="ECO:0000256" key="8">
    <source>
        <dbReference type="ARBA" id="ARBA00023125"/>
    </source>
</evidence>
<dbReference type="GO" id="GO:0016787">
    <property type="term" value="F:hydrolase activity"/>
    <property type="evidence" value="ECO:0007669"/>
    <property type="project" value="UniProtKB-KW"/>
</dbReference>
<dbReference type="InterPro" id="IPR027417">
    <property type="entry name" value="P-loop_NTPase"/>
</dbReference>
<keyword evidence="4 12" id="KW-0547">Nucleotide-binding</keyword>
<keyword evidence="9" id="KW-0413">Isomerase</keyword>
<keyword evidence="15" id="KW-1185">Reference proteome</keyword>
<gene>
    <name evidence="14" type="primary">dnaB</name>
    <name evidence="14" type="ORF">GJ700_12580</name>
</gene>
<dbReference type="Proteomes" id="UP000446768">
    <property type="component" value="Unassembled WGS sequence"/>
</dbReference>
<sequence length="459" mass="49938">MNDLTHTLAVPPHSIEAEQAVLGAILRSNNALDQVGDLQARHFYRDDHRTIYAEVVQLVAKGQPADVISVWAAIEARGGTNVEGLGAYLNQVTQNVPSASRAGYYAQMVVDRALLRATIQVADKAAGLAYNPKGLSADQVLDQVTSMVTSLAERRVRNEPRMVRDILVEFVDGVARRAEGQDSAISTGIPELDQKLNGGIRAQQLIIVAGRPSMGKTALSSDIGLNIADDHSVLMFSMEMAGQEVAGRALANRGRVPLAKVMGKIEEHDRMAWDGVSSGCGRLANVRFAIDDTPAITLLELRLKAKAWKRKHGLDVIIVDYLGLMTGGDGEKRTDQIGSYSRGLKALAKELGVAVIALAQLNRKSEDRGDKRPILSDLRDSGEIEQDADVVILVHRPEMHSPNAEHLRGYTELMIRKQRNGALGDVPLMFDGPTCRFMPWIGPLPVADDAKPAKRRFDG</sequence>
<dbReference type="InterPro" id="IPR007694">
    <property type="entry name" value="DNA_helicase_DnaB-like_C"/>
</dbReference>